<keyword evidence="4 13" id="KW-0863">Zinc-finger</keyword>
<accession>A0A0W0GGS1</accession>
<keyword evidence="1 11" id="KW-0479">Metal-binding</keyword>
<comment type="function">
    <text evidence="13">DNA-dependent ATPase involved in processing of recombination intermediates, plays a role in repairing DNA breaks. Stimulates the branch migration of RecA-mediated strand transfer reactions, allowing the 3' invading strand to extend heteroduplex DNA faster. Binds ssDNA in the presence of ADP but not other nucleotides, has ATPase activity that is stimulated by ssDNA and various branched DNA structures, but inhibited by SSB. Does not have RecA's homology-searching function.</text>
</comment>
<dbReference type="AlphaFoldDB" id="A0A0W0GGS1"/>
<feature type="short sequence motif" description="RadA KNRFG motif" evidence="11">
    <location>
        <begin position="251"/>
        <end position="255"/>
    </location>
</feature>
<dbReference type="PANTHER" id="PTHR32472:SF10">
    <property type="entry name" value="DNA REPAIR PROTEIN RADA-LIKE PROTEIN"/>
    <property type="match status" value="1"/>
</dbReference>
<evidence type="ECO:0000256" key="12">
    <source>
        <dbReference type="NCBIfam" id="TIGR00416"/>
    </source>
</evidence>
<evidence type="ECO:0000256" key="6">
    <source>
        <dbReference type="ARBA" id="ARBA00022833"/>
    </source>
</evidence>
<comment type="caution">
    <text evidence="15">The sequence shown here is derived from an EMBL/GenBank/DDBJ whole genome shotgun (WGS) entry which is preliminary data.</text>
</comment>
<dbReference type="PROSITE" id="PS50162">
    <property type="entry name" value="RECA_2"/>
    <property type="match status" value="1"/>
</dbReference>
<dbReference type="InterPro" id="IPR014721">
    <property type="entry name" value="Ribsml_uS5_D2-typ_fold_subgr"/>
</dbReference>
<keyword evidence="16" id="KW-1185">Reference proteome</keyword>
<dbReference type="InterPro" id="IPR004504">
    <property type="entry name" value="DNA_repair_RadA"/>
</dbReference>
<keyword evidence="6 13" id="KW-0862">Zinc</keyword>
<dbReference type="Gene3D" id="3.40.50.300">
    <property type="entry name" value="P-loop containing nucleotide triphosphate hydrolases"/>
    <property type="match status" value="1"/>
</dbReference>
<dbReference type="EMBL" id="LFDV01000002">
    <property type="protein sequence ID" value="KTB47765.1"/>
    <property type="molecule type" value="Genomic_DNA"/>
</dbReference>
<comment type="domain">
    <text evidence="11">The middle region has homology to RecA with ATPase motifs including the RadA KNRFG motif, while the C-terminus is homologous to Lon protease.</text>
</comment>
<evidence type="ECO:0000313" key="15">
    <source>
        <dbReference type="EMBL" id="KTB47765.1"/>
    </source>
</evidence>
<feature type="region of interest" description="Lon-protease-like" evidence="11">
    <location>
        <begin position="350"/>
        <end position="468"/>
    </location>
</feature>
<dbReference type="HAMAP" id="MF_01498">
    <property type="entry name" value="RadA_bact"/>
    <property type="match status" value="1"/>
</dbReference>
<dbReference type="PANTHER" id="PTHR32472">
    <property type="entry name" value="DNA REPAIR PROTEIN RADA"/>
    <property type="match status" value="1"/>
</dbReference>
<dbReference type="SUPFAM" id="SSF54211">
    <property type="entry name" value="Ribosomal protein S5 domain 2-like"/>
    <property type="match status" value="1"/>
</dbReference>
<evidence type="ECO:0000256" key="1">
    <source>
        <dbReference type="ARBA" id="ARBA00022723"/>
    </source>
</evidence>
<dbReference type="InterPro" id="IPR003593">
    <property type="entry name" value="AAA+_ATPase"/>
</dbReference>
<evidence type="ECO:0000256" key="7">
    <source>
        <dbReference type="ARBA" id="ARBA00022840"/>
    </source>
</evidence>
<dbReference type="PATRIC" id="fig|1217799.6.peg.628"/>
<dbReference type="FunFam" id="3.40.50.300:FF:000050">
    <property type="entry name" value="DNA repair protein RadA"/>
    <property type="match status" value="1"/>
</dbReference>
<keyword evidence="3 11" id="KW-0227">DNA damage</keyword>
<dbReference type="Pfam" id="PF13541">
    <property type="entry name" value="ChlI"/>
    <property type="match status" value="1"/>
</dbReference>
<evidence type="ECO:0000256" key="4">
    <source>
        <dbReference type="ARBA" id="ARBA00022771"/>
    </source>
</evidence>
<keyword evidence="2 11" id="KW-0547">Nucleotide-binding</keyword>
<dbReference type="GO" id="GO:0000725">
    <property type="term" value="P:recombinational repair"/>
    <property type="evidence" value="ECO:0007669"/>
    <property type="project" value="UniProtKB-UniRule"/>
</dbReference>
<keyword evidence="8 11" id="KW-0346">Stress response</keyword>
<reference evidence="15 16" key="1">
    <citation type="submission" date="2015-06" db="EMBL/GenBank/DDBJ databases">
        <title>Genome sequence of the organohalide-respiring Dehalogenimonas alkenigignens type strain (IP3-3T).</title>
        <authorList>
            <person name="Key T.A."/>
            <person name="Richmond D.P."/>
            <person name="Bowman K.S."/>
            <person name="Cho Y.-J."/>
            <person name="Chun J."/>
            <person name="da Costa M.S."/>
            <person name="Rainey F.A."/>
            <person name="Moe W.M."/>
        </authorList>
    </citation>
    <scope>NUCLEOTIDE SEQUENCE [LARGE SCALE GENOMIC DNA]</scope>
    <source>
        <strain evidence="15 16">IP3-3</strain>
    </source>
</reference>
<dbReference type="Proteomes" id="UP000053947">
    <property type="component" value="Unassembled WGS sequence"/>
</dbReference>
<keyword evidence="10 11" id="KW-0234">DNA repair</keyword>
<name>A0A0W0GGS1_9CHLR</name>
<evidence type="ECO:0000256" key="2">
    <source>
        <dbReference type="ARBA" id="ARBA00022741"/>
    </source>
</evidence>
<proteinExistence type="inferred from homology"/>
<keyword evidence="7 11" id="KW-0067">ATP-binding</keyword>
<evidence type="ECO:0000256" key="9">
    <source>
        <dbReference type="ARBA" id="ARBA00023125"/>
    </source>
</evidence>
<evidence type="ECO:0000256" key="13">
    <source>
        <dbReference type="RuleBase" id="RU003555"/>
    </source>
</evidence>
<keyword evidence="5" id="KW-0378">Hydrolase</keyword>
<dbReference type="Pfam" id="PF13481">
    <property type="entry name" value="AAA_25"/>
    <property type="match status" value="1"/>
</dbReference>
<evidence type="ECO:0000256" key="5">
    <source>
        <dbReference type="ARBA" id="ARBA00022801"/>
    </source>
</evidence>
<evidence type="ECO:0000256" key="11">
    <source>
        <dbReference type="HAMAP-Rule" id="MF_01498"/>
    </source>
</evidence>
<dbReference type="GO" id="GO:0016787">
    <property type="term" value="F:hydrolase activity"/>
    <property type="evidence" value="ECO:0007669"/>
    <property type="project" value="UniProtKB-KW"/>
</dbReference>
<evidence type="ECO:0000256" key="10">
    <source>
        <dbReference type="ARBA" id="ARBA00023204"/>
    </source>
</evidence>
<organism evidence="15 16">
    <name type="scientific">Dehalogenimonas alkenigignens</name>
    <dbReference type="NCBI Taxonomy" id="1217799"/>
    <lineage>
        <taxon>Bacteria</taxon>
        <taxon>Bacillati</taxon>
        <taxon>Chloroflexota</taxon>
        <taxon>Dehalococcoidia</taxon>
        <taxon>Dehalococcoidales</taxon>
        <taxon>Dehalococcoidaceae</taxon>
        <taxon>Dehalogenimonas</taxon>
    </lineage>
</organism>
<dbReference type="InterPro" id="IPR041166">
    <property type="entry name" value="Rubredoxin_2"/>
</dbReference>
<dbReference type="STRING" id="1217799.DEALK_06100"/>
<evidence type="ECO:0000256" key="8">
    <source>
        <dbReference type="ARBA" id="ARBA00023016"/>
    </source>
</evidence>
<dbReference type="GO" id="GO:0140664">
    <property type="term" value="F:ATP-dependent DNA damage sensor activity"/>
    <property type="evidence" value="ECO:0007669"/>
    <property type="project" value="InterPro"/>
</dbReference>
<comment type="function">
    <text evidence="11">Plays a role in repairing double-strand DNA breaks, probably involving stabilizing or processing branched DNA or blocked replication forks.</text>
</comment>
<evidence type="ECO:0000313" key="16">
    <source>
        <dbReference type="Proteomes" id="UP000053947"/>
    </source>
</evidence>
<evidence type="ECO:0000259" key="14">
    <source>
        <dbReference type="PROSITE" id="PS50162"/>
    </source>
</evidence>
<dbReference type="InterPro" id="IPR020568">
    <property type="entry name" value="Ribosomal_Su5_D2-typ_SF"/>
</dbReference>
<dbReference type="NCBIfam" id="TIGR00416">
    <property type="entry name" value="sms"/>
    <property type="match status" value="1"/>
</dbReference>
<dbReference type="GO" id="GO:0008270">
    <property type="term" value="F:zinc ion binding"/>
    <property type="evidence" value="ECO:0007669"/>
    <property type="project" value="UniProtKB-KW"/>
</dbReference>
<dbReference type="GO" id="GO:0005524">
    <property type="term" value="F:ATP binding"/>
    <property type="evidence" value="ECO:0007669"/>
    <property type="project" value="UniProtKB-UniRule"/>
</dbReference>
<dbReference type="Gene3D" id="3.30.230.10">
    <property type="match status" value="1"/>
</dbReference>
<dbReference type="GO" id="GO:0003684">
    <property type="term" value="F:damaged DNA binding"/>
    <property type="evidence" value="ECO:0007669"/>
    <property type="project" value="InterPro"/>
</dbReference>
<feature type="binding site" evidence="11">
    <location>
        <begin position="93"/>
        <end position="100"/>
    </location>
    <ligand>
        <name>ATP</name>
        <dbReference type="ChEBI" id="CHEBI:30616"/>
    </ligand>
</feature>
<feature type="domain" description="RecA family profile 1" evidence="14">
    <location>
        <begin position="64"/>
        <end position="214"/>
    </location>
</feature>
<dbReference type="GO" id="GO:0005829">
    <property type="term" value="C:cytosol"/>
    <property type="evidence" value="ECO:0007669"/>
    <property type="project" value="TreeGrafter"/>
</dbReference>
<protein>
    <recommendedName>
        <fullName evidence="11 12">DNA repair protein RadA</fullName>
    </recommendedName>
</protein>
<dbReference type="CDD" id="cd01121">
    <property type="entry name" value="RadA_SMS_N"/>
    <property type="match status" value="1"/>
</dbReference>
<sequence length="468" mass="50192">MPKSRVVFVCSGCGQESPKWQGKCPGCGEWNSLFEQTIAAVKATSLRRASTNAPQALSEVASTGHERIPLSMGEVSRVLGGGLVPGSLTLFGGEPGIGKSTLLLQVAAQTAESLKSPVLYVSGEETRPQIKIRAKRIGLRGEGLYLLNETDLDQIMAEMDKLSPALVVIDSIQTIYTNDIEMAPGGVSQVRECAARLVTWAKASQTPVLIAGHVTKDGAIAGPRLLEHIVDTVLYLEGEPFSSYRILRSVKNRYGSVNEVGIFEMKEDGLRQVDNPSEVFLSRDRQNTVGSAVVPVLEGSRPLLVEIQALTNMTSFGQPRRTANGLDFGRLLIITAVLSRRAYLKLGTQDVIASATGGLHVAEPAADLAAALAIASSYKNAPVDPQLVAIGEVGLSGEIRNVPQIERRLAEADRLGFRKALVPANARVKPPSTDFKLIPVRDIRQALREGLTAADQEEPEVETGQGLF</sequence>
<dbReference type="OrthoDB" id="9803906at2"/>
<dbReference type="Pfam" id="PF18073">
    <property type="entry name" value="Zn_ribbon_LapB"/>
    <property type="match status" value="1"/>
</dbReference>
<dbReference type="InterPro" id="IPR020588">
    <property type="entry name" value="RecA_ATP-bd"/>
</dbReference>
<dbReference type="PRINTS" id="PR01874">
    <property type="entry name" value="DNAREPAIRADA"/>
</dbReference>
<evidence type="ECO:0000256" key="3">
    <source>
        <dbReference type="ARBA" id="ARBA00022763"/>
    </source>
</evidence>
<dbReference type="SUPFAM" id="SSF52540">
    <property type="entry name" value="P-loop containing nucleoside triphosphate hydrolases"/>
    <property type="match status" value="1"/>
</dbReference>
<gene>
    <name evidence="11" type="primary">radA</name>
    <name evidence="15" type="ORF">DEALK_06100</name>
</gene>
<dbReference type="RefSeq" id="WP_058438546.1">
    <property type="nucleotide sequence ID" value="NZ_KQ758903.1"/>
</dbReference>
<dbReference type="SMART" id="SM00382">
    <property type="entry name" value="AAA"/>
    <property type="match status" value="1"/>
</dbReference>
<comment type="similarity">
    <text evidence="11 13">Belongs to the RecA family. RadA subfamily.</text>
</comment>
<keyword evidence="9 11" id="KW-0238">DNA-binding</keyword>
<dbReference type="InterPro" id="IPR027417">
    <property type="entry name" value="P-loop_NTPase"/>
</dbReference>